<dbReference type="EMBL" id="QGNW01000069">
    <property type="protein sequence ID" value="RVX02784.1"/>
    <property type="molecule type" value="Genomic_DNA"/>
</dbReference>
<dbReference type="PANTHER" id="PTHR33179:SF4">
    <property type="entry name" value="VQ MOTIF-CONTAINING PROTEIN"/>
    <property type="match status" value="1"/>
</dbReference>
<protein>
    <recommendedName>
        <fullName evidence="2">VQ domain-containing protein</fullName>
    </recommendedName>
</protein>
<reference evidence="6" key="1">
    <citation type="journal article" date="2007" name="Nature">
        <title>The grapevine genome sequence suggests ancestral hexaploidization in major angiosperm phyla.</title>
        <authorList>
            <consortium name="The French-Italian Public Consortium for Grapevine Genome Characterization."/>
            <person name="Jaillon O."/>
            <person name="Aury J.-M."/>
            <person name="Noel B."/>
            <person name="Policriti A."/>
            <person name="Clepet C."/>
            <person name="Casagrande A."/>
            <person name="Choisne N."/>
            <person name="Aubourg S."/>
            <person name="Vitulo N."/>
            <person name="Jubin C."/>
            <person name="Vezzi A."/>
            <person name="Legeai F."/>
            <person name="Hugueney P."/>
            <person name="Dasilva C."/>
            <person name="Horner D."/>
            <person name="Mica E."/>
            <person name="Jublot D."/>
            <person name="Poulain J."/>
            <person name="Bruyere C."/>
            <person name="Billault A."/>
            <person name="Segurens B."/>
            <person name="Gouyvenoux M."/>
            <person name="Ugarte E."/>
            <person name="Cattonaro F."/>
            <person name="Anthouard V."/>
            <person name="Vico V."/>
            <person name="Del Fabbro C."/>
            <person name="Alaux M."/>
            <person name="Di Gaspero G."/>
            <person name="Dumas V."/>
            <person name="Felice N."/>
            <person name="Paillard S."/>
            <person name="Juman I."/>
            <person name="Moroldo M."/>
            <person name="Scalabrin S."/>
            <person name="Canaguier A."/>
            <person name="Le Clainche I."/>
            <person name="Malacrida G."/>
            <person name="Durand E."/>
            <person name="Pesole G."/>
            <person name="Laucou V."/>
            <person name="Chatelet P."/>
            <person name="Merdinoglu D."/>
            <person name="Delledonne M."/>
            <person name="Pezzotti M."/>
            <person name="Lecharny A."/>
            <person name="Scarpelli C."/>
            <person name="Artiguenave F."/>
            <person name="Pe M.E."/>
            <person name="Valle G."/>
            <person name="Morgante M."/>
            <person name="Caboche M."/>
            <person name="Adam-Blondon A.-F."/>
            <person name="Weissenbach J."/>
            <person name="Quetier F."/>
            <person name="Wincker P."/>
        </authorList>
    </citation>
    <scope>NUCLEOTIDE SEQUENCE [LARGE SCALE GENOMIC DNA]</scope>
    <source>
        <strain evidence="6">cv. Pinot noir / PN40024</strain>
    </source>
</reference>
<reference evidence="4 7" key="3">
    <citation type="journal article" date="2018" name="PLoS Genet.">
        <title>Population sequencing reveals clonal diversity and ancestral inbreeding in the grapevine cultivar Chardonnay.</title>
        <authorList>
            <person name="Roach M.J."/>
            <person name="Johnson D.L."/>
            <person name="Bohlmann J."/>
            <person name="van Vuuren H.J."/>
            <person name="Jones S.J."/>
            <person name="Pretorius I.S."/>
            <person name="Schmidt S.A."/>
            <person name="Borneman A.R."/>
        </authorList>
    </citation>
    <scope>NUCLEOTIDE SEQUENCE [LARGE SCALE GENOMIC DNA]</scope>
    <source>
        <strain evidence="7">cv. Chardonnay</strain>
        <strain evidence="4">I10V1</strain>
        <tissue evidence="4">Leaf</tissue>
    </source>
</reference>
<dbReference type="eggNOG" id="ENOG502S40B">
    <property type="taxonomic scope" value="Eukaryota"/>
</dbReference>
<evidence type="ECO:0000259" key="2">
    <source>
        <dbReference type="Pfam" id="PF05678"/>
    </source>
</evidence>
<evidence type="ECO:0000256" key="1">
    <source>
        <dbReference type="SAM" id="MobiDB-lite"/>
    </source>
</evidence>
<dbReference type="InterPro" id="IPR008889">
    <property type="entry name" value="VQ"/>
</dbReference>
<dbReference type="InterPro" id="IPR039609">
    <property type="entry name" value="VQ_15/22"/>
</dbReference>
<feature type="domain" description="VQ" evidence="2">
    <location>
        <begin position="63"/>
        <end position="90"/>
    </location>
</feature>
<dbReference type="Proteomes" id="UP000288805">
    <property type="component" value="Unassembled WGS sequence"/>
</dbReference>
<evidence type="ECO:0000313" key="3">
    <source>
        <dbReference type="EMBL" id="CCB51028.1"/>
    </source>
</evidence>
<feature type="region of interest" description="Disordered" evidence="1">
    <location>
        <begin position="1"/>
        <end position="60"/>
    </location>
</feature>
<sequence>MSSAESDQEWLQFVEEVQLSSPATSSGGGGGGKLSPATSTDHLLGPKGCISKPVRRRPRAPRRIPATLLTANTTNFRALVQQFTGRPTTPFSSRSQRGPLTLNFQLGTQQYLHPFGSDYHSTDHHHSHHHRHREQQQQFFPVNGTSITSDVLLSTISDAPNSQGSLITMENIPLDELSVDCFSAGLNMNDIGHFW</sequence>
<organism evidence="4 7">
    <name type="scientific">Vitis vinifera</name>
    <name type="common">Grape</name>
    <dbReference type="NCBI Taxonomy" id="29760"/>
    <lineage>
        <taxon>Eukaryota</taxon>
        <taxon>Viridiplantae</taxon>
        <taxon>Streptophyta</taxon>
        <taxon>Embryophyta</taxon>
        <taxon>Tracheophyta</taxon>
        <taxon>Spermatophyta</taxon>
        <taxon>Magnoliopsida</taxon>
        <taxon>eudicotyledons</taxon>
        <taxon>Gunneridae</taxon>
        <taxon>Pentapetalae</taxon>
        <taxon>rosids</taxon>
        <taxon>Vitales</taxon>
        <taxon>Vitaceae</taxon>
        <taxon>Viteae</taxon>
        <taxon>Vitis</taxon>
    </lineage>
</organism>
<dbReference type="EMBL" id="FN595752">
    <property type="protein sequence ID" value="CCB51028.1"/>
    <property type="molecule type" value="Genomic_DNA"/>
</dbReference>
<evidence type="ECO:0000313" key="4">
    <source>
        <dbReference type="EMBL" id="RVW15759.1"/>
    </source>
</evidence>
<dbReference type="AlphaFoldDB" id="A0A438BXP1"/>
<dbReference type="Proteomes" id="UP000009183">
    <property type="component" value="Chromosome 1"/>
</dbReference>
<gene>
    <name evidence="3" type="ordered locus">VIT_01s0011g01350</name>
    <name evidence="5" type="ORF">CK203_016385</name>
    <name evidence="4" type="ORF">CK203_098517</name>
</gene>
<proteinExistence type="predicted"/>
<dbReference type="Gramene" id="Vitis01g00134.t01">
    <property type="protein sequence ID" value="Vitis01g00134.t01.CDS"/>
    <property type="gene ID" value="Vitis01g00134"/>
</dbReference>
<keyword evidence="6" id="KW-1185">Reference proteome</keyword>
<dbReference type="KEGG" id="vvi:100855161"/>
<dbReference type="EMBL" id="QGNW01002596">
    <property type="protein sequence ID" value="RVW15759.1"/>
    <property type="molecule type" value="Genomic_DNA"/>
</dbReference>
<evidence type="ECO:0000313" key="7">
    <source>
        <dbReference type="Proteomes" id="UP000288805"/>
    </source>
</evidence>
<accession>A0A438BXP1</accession>
<dbReference type="STRING" id="29760.F6HFT2"/>
<dbReference type="Pfam" id="PF05678">
    <property type="entry name" value="VQ"/>
    <property type="match status" value="1"/>
</dbReference>
<name>A0A438BXP1_VITVI</name>
<reference evidence="3" key="2">
    <citation type="submission" date="2011-05" db="EMBL/GenBank/DDBJ databases">
        <title>High quality assembly and annotation of grapevine genome.</title>
        <authorList>
            <person name="Vitulo N."/>
            <person name="Olivier J."/>
            <person name="Forcato C."/>
            <person name="Albiero A."/>
            <person name="D'Angelo M."/>
            <person name="Zimbello R."/>
            <person name="Schiavon R."/>
            <person name="Rigobello C."/>
            <person name="Policriti A."/>
            <person name="Clepet C."/>
            <person name="Casagrande A."/>
            <person name="Choisne N."/>
            <person name="Vezzi A."/>
            <person name="Hugueney P."/>
            <person name="Horner D."/>
            <person name="Mica E."/>
            <person name="Cattonaro F."/>
            <person name="Del Fabbro C."/>
            <person name="Alaux M."/>
            <person name="Di Gaspero G."/>
            <person name="Scalabrin S."/>
            <person name="Pesole G."/>
            <person name="Delledonne M."/>
            <person name="Pezzotti M."/>
            <person name="Pe E.M."/>
            <person name="Caboche M."/>
            <person name="Adam-Blondon A.-F."/>
            <person name="Weissenbach J."/>
            <person name="Quetier F."/>
            <person name="Wincker P."/>
            <person name="Morgante M."/>
            <person name="Valle G."/>
        </authorList>
    </citation>
    <scope>NUCLEOTIDE SEQUENCE</scope>
</reference>
<dbReference type="HOGENOM" id="CLU_077000_1_0_1"/>
<dbReference type="PaxDb" id="29760-VIT_01s0011g01350.t01"/>
<accession>F6HFT2</accession>
<dbReference type="PANTHER" id="PTHR33179">
    <property type="entry name" value="VQ MOTIF-CONTAINING PROTEIN"/>
    <property type="match status" value="1"/>
</dbReference>
<dbReference type="OrthoDB" id="1726347at2759"/>
<evidence type="ECO:0000313" key="6">
    <source>
        <dbReference type="Proteomes" id="UP000009183"/>
    </source>
</evidence>
<evidence type="ECO:0000313" key="5">
    <source>
        <dbReference type="EMBL" id="RVX02784.1"/>
    </source>
</evidence>